<dbReference type="FunFam" id="3.55.40.20:FF:000004">
    <property type="entry name" value="Superoxide dismutase [Fe]"/>
    <property type="match status" value="1"/>
</dbReference>
<dbReference type="SUPFAM" id="SSF54719">
    <property type="entry name" value="Fe,Mn superoxide dismutase (SOD), C-terminal domain"/>
    <property type="match status" value="1"/>
</dbReference>
<evidence type="ECO:0000256" key="3">
    <source>
        <dbReference type="ARBA" id="ARBA00004305"/>
    </source>
</evidence>
<dbReference type="Proteomes" id="UP000285405">
    <property type="component" value="Unassembled WGS sequence"/>
</dbReference>
<dbReference type="PIRSF" id="PIRSF000349">
    <property type="entry name" value="SODismutase"/>
    <property type="match status" value="1"/>
</dbReference>
<dbReference type="InterPro" id="IPR019833">
    <property type="entry name" value="Mn/Fe_SOD_BS"/>
</dbReference>
<organism evidence="17 19">
    <name type="scientific">Golovinomyces cichoracearum</name>
    <dbReference type="NCBI Taxonomy" id="62708"/>
    <lineage>
        <taxon>Eukaryota</taxon>
        <taxon>Fungi</taxon>
        <taxon>Dikarya</taxon>
        <taxon>Ascomycota</taxon>
        <taxon>Pezizomycotina</taxon>
        <taxon>Leotiomycetes</taxon>
        <taxon>Erysiphales</taxon>
        <taxon>Erysiphaceae</taxon>
        <taxon>Golovinomyces</taxon>
    </lineage>
</organism>
<dbReference type="PRINTS" id="PR01703">
    <property type="entry name" value="MNSODISMTASE"/>
</dbReference>
<evidence type="ECO:0000256" key="13">
    <source>
        <dbReference type="RuleBase" id="RU000414"/>
    </source>
</evidence>
<dbReference type="OrthoDB" id="239262at2759"/>
<keyword evidence="8 13" id="KW-0560">Oxidoreductase</keyword>
<evidence type="ECO:0000256" key="2">
    <source>
        <dbReference type="ARBA" id="ARBA00002170"/>
    </source>
</evidence>
<dbReference type="GO" id="GO:0004784">
    <property type="term" value="F:superoxide dismutase activity"/>
    <property type="evidence" value="ECO:0007669"/>
    <property type="project" value="UniProtKB-EC"/>
</dbReference>
<dbReference type="InterPro" id="IPR050265">
    <property type="entry name" value="Fe/Mn_Superoxide_Dismutase"/>
</dbReference>
<dbReference type="GO" id="GO:0030145">
    <property type="term" value="F:manganese ion binding"/>
    <property type="evidence" value="ECO:0007669"/>
    <property type="project" value="TreeGrafter"/>
</dbReference>
<proteinExistence type="inferred from homology"/>
<protein>
    <recommendedName>
        <fullName evidence="13">Superoxide dismutase</fullName>
        <ecNumber evidence="13">1.15.1.1</ecNumber>
    </recommendedName>
</protein>
<dbReference type="EC" id="1.15.1.1" evidence="13"/>
<keyword evidence="10" id="KW-0464">Manganese</keyword>
<evidence type="ECO:0000259" key="15">
    <source>
        <dbReference type="Pfam" id="PF02777"/>
    </source>
</evidence>
<evidence type="ECO:0000259" key="14">
    <source>
        <dbReference type="Pfam" id="PF00081"/>
    </source>
</evidence>
<evidence type="ECO:0000256" key="1">
    <source>
        <dbReference type="ARBA" id="ARBA00001936"/>
    </source>
</evidence>
<dbReference type="Proteomes" id="UP000283383">
    <property type="component" value="Unassembled WGS sequence"/>
</dbReference>
<dbReference type="PANTHER" id="PTHR11404:SF29">
    <property type="entry name" value="SUPEROXIDE DISMUTASE"/>
    <property type="match status" value="1"/>
</dbReference>
<comment type="similarity">
    <text evidence="4 13">Belongs to the iron/manganese superoxide dismutase family.</text>
</comment>
<dbReference type="Pfam" id="PF02777">
    <property type="entry name" value="Sod_Fe_C"/>
    <property type="match status" value="1"/>
</dbReference>
<dbReference type="InterPro" id="IPR001189">
    <property type="entry name" value="Mn/Fe_SOD"/>
</dbReference>
<keyword evidence="7" id="KW-0809">Transit peptide</keyword>
<comment type="caution">
    <text evidence="17">The sequence shown here is derived from an EMBL/GenBank/DDBJ whole genome shotgun (WGS) entry which is preliminary data.</text>
</comment>
<accession>A0A420I8K7</accession>
<feature type="domain" description="Manganese/iron superoxide dismutase N-terminal" evidence="14">
    <location>
        <begin position="7"/>
        <end position="86"/>
    </location>
</feature>
<feature type="binding site" evidence="12">
    <location>
        <position position="31"/>
    </location>
    <ligand>
        <name>Mn(2+)</name>
        <dbReference type="ChEBI" id="CHEBI:29035"/>
    </ligand>
</feature>
<dbReference type="PROSITE" id="PS00088">
    <property type="entry name" value="SOD_MN"/>
    <property type="match status" value="1"/>
</dbReference>
<dbReference type="Gene3D" id="3.55.40.20">
    <property type="entry name" value="Iron/manganese superoxide dismutase, C-terminal domain"/>
    <property type="match status" value="1"/>
</dbReference>
<dbReference type="GO" id="GO:0005759">
    <property type="term" value="C:mitochondrial matrix"/>
    <property type="evidence" value="ECO:0007669"/>
    <property type="project" value="UniProtKB-SubCell"/>
</dbReference>
<dbReference type="InterPro" id="IPR019831">
    <property type="entry name" value="Mn/Fe_SOD_N"/>
</dbReference>
<keyword evidence="9" id="KW-0496">Mitochondrion</keyword>
<evidence type="ECO:0000256" key="11">
    <source>
        <dbReference type="ARBA" id="ARBA00049204"/>
    </source>
</evidence>
<comment type="subcellular location">
    <subcellularLocation>
        <location evidence="3">Mitochondrion matrix</location>
    </subcellularLocation>
</comment>
<keyword evidence="6 12" id="KW-0479">Metal-binding</keyword>
<evidence type="ECO:0000313" key="18">
    <source>
        <dbReference type="Proteomes" id="UP000283383"/>
    </source>
</evidence>
<evidence type="ECO:0000256" key="9">
    <source>
        <dbReference type="ARBA" id="ARBA00023128"/>
    </source>
</evidence>
<dbReference type="EMBL" id="MCBQ01020036">
    <property type="protein sequence ID" value="RKF55648.1"/>
    <property type="molecule type" value="Genomic_DNA"/>
</dbReference>
<evidence type="ECO:0000256" key="6">
    <source>
        <dbReference type="ARBA" id="ARBA00022723"/>
    </source>
</evidence>
<dbReference type="Pfam" id="PF00081">
    <property type="entry name" value="Sod_Fe_N"/>
    <property type="match status" value="1"/>
</dbReference>
<feature type="binding site" evidence="12">
    <location>
        <position position="79"/>
    </location>
    <ligand>
        <name>Mn(2+)</name>
        <dbReference type="ChEBI" id="CHEBI:29035"/>
    </ligand>
</feature>
<dbReference type="AlphaFoldDB" id="A0A420I8K7"/>
<feature type="domain" description="Manganese/iron superoxide dismutase C-terminal" evidence="15">
    <location>
        <begin position="101"/>
        <end position="199"/>
    </location>
</feature>
<evidence type="ECO:0000256" key="5">
    <source>
        <dbReference type="ARBA" id="ARBA00011881"/>
    </source>
</evidence>
<dbReference type="InterPro" id="IPR036314">
    <property type="entry name" value="SOD_C_sf"/>
</dbReference>
<gene>
    <name evidence="17" type="ORF">GcC1_112012</name>
    <name evidence="16" type="ORF">GcM3_200058</name>
</gene>
<feature type="binding site" evidence="12">
    <location>
        <position position="166"/>
    </location>
    <ligand>
        <name>Mn(2+)</name>
        <dbReference type="ChEBI" id="CHEBI:29035"/>
    </ligand>
</feature>
<sequence>MTENWVYSLPELPYGYDALEPHISGQIMKLHHSKHHQAYVTNLNNALDLQQKAIKSNDIVTQLQLQQAISFNAGGNINHTLFWESLVPASSPSAQTNAAPNLMASINNCWSSFDHFIEKFSAVLLNIKGSGWGWLVQDKITGGLSLIATKDQEIVPAGQKPLLGIDLWEHAYYLQYLNDKATYVKEIWNVINWAQVEQRFLDESVIYRGIRKERRSEL</sequence>
<dbReference type="InterPro" id="IPR036324">
    <property type="entry name" value="Mn/Fe_SOD_N_sf"/>
</dbReference>
<dbReference type="STRING" id="62708.A0A420I8K7"/>
<comment type="cofactor">
    <cofactor evidence="1">
        <name>Mn(2+)</name>
        <dbReference type="ChEBI" id="CHEBI:29035"/>
    </cofactor>
</comment>
<reference evidence="18 19" key="1">
    <citation type="journal article" date="2018" name="BMC Genomics">
        <title>Comparative genome analyses reveal sequence features reflecting distinct modes of host-adaptation between dicot and monocot powdery mildew.</title>
        <authorList>
            <person name="Wu Y."/>
            <person name="Ma X."/>
            <person name="Pan Z."/>
            <person name="Kale S.D."/>
            <person name="Song Y."/>
            <person name="King H."/>
            <person name="Zhang Q."/>
            <person name="Presley C."/>
            <person name="Deng X."/>
            <person name="Wei C.I."/>
            <person name="Xiao S."/>
        </authorList>
    </citation>
    <scope>NUCLEOTIDE SEQUENCE [LARGE SCALE GENOMIC DNA]</scope>
    <source>
        <strain evidence="17">UCSC1</strain>
        <strain evidence="16">UMSG3</strain>
    </source>
</reference>
<comment type="function">
    <text evidence="13">Destroys radicals which are normally produced within the cells and which are toxic to biological systems.</text>
</comment>
<name>A0A420I8K7_9PEZI</name>
<comment type="function">
    <text evidence="2">Destroys superoxide anion radicals which are normally produced within the cells and which are toxic to biological systems.</text>
</comment>
<dbReference type="EMBL" id="MCBR01011280">
    <property type="protein sequence ID" value="RKF66033.1"/>
    <property type="molecule type" value="Genomic_DNA"/>
</dbReference>
<comment type="subunit">
    <text evidence="5">Homotetramer.</text>
</comment>
<keyword evidence="18" id="KW-1185">Reference proteome</keyword>
<evidence type="ECO:0000313" key="17">
    <source>
        <dbReference type="EMBL" id="RKF66033.1"/>
    </source>
</evidence>
<dbReference type="SUPFAM" id="SSF46609">
    <property type="entry name" value="Fe,Mn superoxide dismutase (SOD), N-terminal domain"/>
    <property type="match status" value="1"/>
</dbReference>
<feature type="binding site" evidence="12">
    <location>
        <position position="170"/>
    </location>
    <ligand>
        <name>Mn(2+)</name>
        <dbReference type="ChEBI" id="CHEBI:29035"/>
    </ligand>
</feature>
<evidence type="ECO:0000313" key="19">
    <source>
        <dbReference type="Proteomes" id="UP000285405"/>
    </source>
</evidence>
<evidence type="ECO:0000256" key="4">
    <source>
        <dbReference type="ARBA" id="ARBA00008714"/>
    </source>
</evidence>
<evidence type="ECO:0000256" key="12">
    <source>
        <dbReference type="PIRSR" id="PIRSR000349-1"/>
    </source>
</evidence>
<dbReference type="InterPro" id="IPR019832">
    <property type="entry name" value="Mn/Fe_SOD_C"/>
</dbReference>
<comment type="catalytic activity">
    <reaction evidence="11 13">
        <text>2 superoxide + 2 H(+) = H2O2 + O2</text>
        <dbReference type="Rhea" id="RHEA:20696"/>
        <dbReference type="ChEBI" id="CHEBI:15378"/>
        <dbReference type="ChEBI" id="CHEBI:15379"/>
        <dbReference type="ChEBI" id="CHEBI:16240"/>
        <dbReference type="ChEBI" id="CHEBI:18421"/>
        <dbReference type="EC" id="1.15.1.1"/>
    </reaction>
</comment>
<evidence type="ECO:0000313" key="16">
    <source>
        <dbReference type="EMBL" id="RKF55648.1"/>
    </source>
</evidence>
<dbReference type="FunFam" id="1.10.287.990:FF:000001">
    <property type="entry name" value="Superoxide dismutase"/>
    <property type="match status" value="1"/>
</dbReference>
<evidence type="ECO:0000256" key="8">
    <source>
        <dbReference type="ARBA" id="ARBA00023002"/>
    </source>
</evidence>
<dbReference type="Gene3D" id="1.10.287.990">
    <property type="entry name" value="Fe,Mn superoxide dismutase (SOD) domain"/>
    <property type="match status" value="1"/>
</dbReference>
<evidence type="ECO:0000256" key="10">
    <source>
        <dbReference type="ARBA" id="ARBA00023211"/>
    </source>
</evidence>
<dbReference type="PANTHER" id="PTHR11404">
    <property type="entry name" value="SUPEROXIDE DISMUTASE 2"/>
    <property type="match status" value="1"/>
</dbReference>
<evidence type="ECO:0000256" key="7">
    <source>
        <dbReference type="ARBA" id="ARBA00022946"/>
    </source>
</evidence>